<name>A0ABR1DXG2_NECAM</name>
<reference evidence="1 2" key="1">
    <citation type="submission" date="2023-08" db="EMBL/GenBank/DDBJ databases">
        <title>A Necator americanus chromosomal reference genome.</title>
        <authorList>
            <person name="Ilik V."/>
            <person name="Petrzelkova K.J."/>
            <person name="Pardy F."/>
            <person name="Fuh T."/>
            <person name="Niatou-Singa F.S."/>
            <person name="Gouil Q."/>
            <person name="Baker L."/>
            <person name="Ritchie M.E."/>
            <person name="Jex A.R."/>
            <person name="Gazzola D."/>
            <person name="Li H."/>
            <person name="Toshio Fujiwara R."/>
            <person name="Zhan B."/>
            <person name="Aroian R.V."/>
            <person name="Pafco B."/>
            <person name="Schwarz E.M."/>
        </authorList>
    </citation>
    <scope>NUCLEOTIDE SEQUENCE [LARGE SCALE GENOMIC DNA]</scope>
    <source>
        <strain evidence="1 2">Aroian</strain>
        <tissue evidence="1">Whole animal</tissue>
    </source>
</reference>
<evidence type="ECO:0008006" key="3">
    <source>
        <dbReference type="Google" id="ProtNLM"/>
    </source>
</evidence>
<protein>
    <recommendedName>
        <fullName evidence="3">Stress-response A/B barrel domain-containing protein</fullName>
    </recommendedName>
</protein>
<evidence type="ECO:0000313" key="2">
    <source>
        <dbReference type="Proteomes" id="UP001303046"/>
    </source>
</evidence>
<dbReference type="EMBL" id="JAVFWL010000005">
    <property type="protein sequence ID" value="KAK6754898.1"/>
    <property type="molecule type" value="Genomic_DNA"/>
</dbReference>
<gene>
    <name evidence="1" type="primary">Necator_chrV.g18501</name>
    <name evidence="1" type="ORF">RB195_013710</name>
</gene>
<organism evidence="1 2">
    <name type="scientific">Necator americanus</name>
    <name type="common">Human hookworm</name>
    <dbReference type="NCBI Taxonomy" id="51031"/>
    <lineage>
        <taxon>Eukaryota</taxon>
        <taxon>Metazoa</taxon>
        <taxon>Ecdysozoa</taxon>
        <taxon>Nematoda</taxon>
        <taxon>Chromadorea</taxon>
        <taxon>Rhabditida</taxon>
        <taxon>Rhabditina</taxon>
        <taxon>Rhabditomorpha</taxon>
        <taxon>Strongyloidea</taxon>
        <taxon>Ancylostomatidae</taxon>
        <taxon>Bunostominae</taxon>
        <taxon>Necator</taxon>
    </lineage>
</organism>
<proteinExistence type="predicted"/>
<accession>A0ABR1DXG2</accession>
<dbReference type="Proteomes" id="UP001303046">
    <property type="component" value="Unassembled WGS sequence"/>
</dbReference>
<comment type="caution">
    <text evidence="1">The sequence shown here is derived from an EMBL/GenBank/DDBJ whole genome shotgun (WGS) entry which is preliminary data.</text>
</comment>
<keyword evidence="2" id="KW-1185">Reference proteome</keyword>
<sequence>MTLNTVDVTKAAEPPTESSLFLRVCFIQRLRCEHEDDFGEYSVQHAHQAYRAVVSKVPSVTSLTDNLLSEDKKSCAPIELHEVDAPQADENLRT</sequence>
<evidence type="ECO:0000313" key="1">
    <source>
        <dbReference type="EMBL" id="KAK6754898.1"/>
    </source>
</evidence>